<keyword evidence="7" id="KW-1185">Reference proteome</keyword>
<feature type="transmembrane region" description="Helical" evidence="5">
    <location>
        <begin position="206"/>
        <end position="229"/>
    </location>
</feature>
<dbReference type="InterPro" id="IPR007300">
    <property type="entry name" value="CidB/LrgB"/>
</dbReference>
<protein>
    <submittedName>
        <fullName evidence="6">Effector of murein hydrolase LrgB</fullName>
    </submittedName>
</protein>
<proteinExistence type="predicted"/>
<dbReference type="PATRIC" id="fig|1030841.3.peg.2130"/>
<feature type="transmembrane region" description="Helical" evidence="5">
    <location>
        <begin position="12"/>
        <end position="28"/>
    </location>
</feature>
<evidence type="ECO:0000256" key="1">
    <source>
        <dbReference type="ARBA" id="ARBA00004141"/>
    </source>
</evidence>
<evidence type="ECO:0000256" key="2">
    <source>
        <dbReference type="ARBA" id="ARBA00022692"/>
    </source>
</evidence>
<feature type="transmembrane region" description="Helical" evidence="5">
    <location>
        <begin position="68"/>
        <end position="87"/>
    </location>
</feature>
<gene>
    <name evidence="6" type="primary">lrgB</name>
    <name evidence="6" type="ORF">HMPREF9370_2139</name>
</gene>
<evidence type="ECO:0000313" key="7">
    <source>
        <dbReference type="Proteomes" id="UP000005336"/>
    </source>
</evidence>
<dbReference type="PANTHER" id="PTHR30249">
    <property type="entry name" value="PUTATIVE SEROTONIN TRANSPORTER"/>
    <property type="match status" value="1"/>
</dbReference>
<dbReference type="RefSeq" id="WP_009117279.1">
    <property type="nucleotide sequence ID" value="NZ_JH165159.1"/>
</dbReference>
<dbReference type="EMBL" id="AGAZ01000070">
    <property type="protein sequence ID" value="EGZ44613.1"/>
    <property type="molecule type" value="Genomic_DNA"/>
</dbReference>
<accession>G4CSQ7</accession>
<organism evidence="6 7">
    <name type="scientific">Neisseria wadsworthii 9715</name>
    <dbReference type="NCBI Taxonomy" id="1030841"/>
    <lineage>
        <taxon>Bacteria</taxon>
        <taxon>Pseudomonadati</taxon>
        <taxon>Pseudomonadota</taxon>
        <taxon>Betaproteobacteria</taxon>
        <taxon>Neisseriales</taxon>
        <taxon>Neisseriaceae</taxon>
        <taxon>Neisseria</taxon>
    </lineage>
</organism>
<keyword evidence="4 5" id="KW-0472">Membrane</keyword>
<keyword evidence="2 5" id="KW-0812">Transmembrane</keyword>
<name>G4CSQ7_9NEIS</name>
<evidence type="ECO:0000256" key="3">
    <source>
        <dbReference type="ARBA" id="ARBA00022989"/>
    </source>
</evidence>
<feature type="transmembrane region" description="Helical" evidence="5">
    <location>
        <begin position="35"/>
        <end position="56"/>
    </location>
</feature>
<evidence type="ECO:0000256" key="5">
    <source>
        <dbReference type="SAM" id="Phobius"/>
    </source>
</evidence>
<sequence length="234" mass="25300">MMEPMNVFKHPMVLLWLTVTAYWVANILRTRTGNVLFNPVLLSTTAIILYLTVLNIDYATYHEAAEFIDFWLKPAVVGLAVPLYNNWEKIRKQWLPIVISQGAGSITGIVSAVYIAKLMGADREVTLSLAAKSVTNPIAIEITKTIGGIPAITAAMVIVAGMLGQMAGYRMMSVSTVTKPMSQGMSMGSASHAMGIAISMERSKKYAAYASLGLIFNGVLTAIFVPILIPLMGV</sequence>
<dbReference type="Pfam" id="PF04172">
    <property type="entry name" value="LrgB"/>
    <property type="match status" value="1"/>
</dbReference>
<comment type="caution">
    <text evidence="6">The sequence shown here is derived from an EMBL/GenBank/DDBJ whole genome shotgun (WGS) entry which is preliminary data.</text>
</comment>
<feature type="transmembrane region" description="Helical" evidence="5">
    <location>
        <begin position="94"/>
        <end position="116"/>
    </location>
</feature>
<evidence type="ECO:0000313" key="6">
    <source>
        <dbReference type="EMBL" id="EGZ44613.1"/>
    </source>
</evidence>
<dbReference type="Proteomes" id="UP000005336">
    <property type="component" value="Unassembled WGS sequence"/>
</dbReference>
<keyword evidence="6" id="KW-0378">Hydrolase</keyword>
<dbReference type="GO" id="GO:0016020">
    <property type="term" value="C:membrane"/>
    <property type="evidence" value="ECO:0007669"/>
    <property type="project" value="UniProtKB-SubCell"/>
</dbReference>
<reference evidence="6 7" key="1">
    <citation type="submission" date="2011-06" db="EMBL/GenBank/DDBJ databases">
        <authorList>
            <person name="Muzny D."/>
            <person name="Qin X."/>
            <person name="Deng J."/>
            <person name="Jiang H."/>
            <person name="Liu Y."/>
            <person name="Qu J."/>
            <person name="Song X.-Z."/>
            <person name="Zhang L."/>
            <person name="Thornton R."/>
            <person name="Coyle M."/>
            <person name="Francisco L."/>
            <person name="Jackson L."/>
            <person name="Javaid M."/>
            <person name="Korchina V."/>
            <person name="Kovar C."/>
            <person name="Mata R."/>
            <person name="Mathew T."/>
            <person name="Ngo R."/>
            <person name="Nguyen L."/>
            <person name="Nguyen N."/>
            <person name="Okwuonu G."/>
            <person name="Ongeri F."/>
            <person name="Pham C."/>
            <person name="Simmons D."/>
            <person name="Wilczek-Boney K."/>
            <person name="Hale W."/>
            <person name="Jakkamsetti A."/>
            <person name="Pham P."/>
            <person name="Ruth R."/>
            <person name="San Lucas F."/>
            <person name="Warren J."/>
            <person name="Zhang J."/>
            <person name="Zhao Z."/>
            <person name="Zhou C."/>
            <person name="Zhu D."/>
            <person name="Lee S."/>
            <person name="Bess C."/>
            <person name="Blankenburg K."/>
            <person name="Forbes L."/>
            <person name="Fu Q."/>
            <person name="Gubbala S."/>
            <person name="Hirani K."/>
            <person name="Jayaseelan J.C."/>
            <person name="Lara F."/>
            <person name="Munidasa M."/>
            <person name="Palculict T."/>
            <person name="Patil S."/>
            <person name="Pu L.-L."/>
            <person name="Saada N."/>
            <person name="Tang L."/>
            <person name="Weissenberger G."/>
            <person name="Zhu Y."/>
            <person name="Hemphill L."/>
            <person name="Shang Y."/>
            <person name="Youmans B."/>
            <person name="Ayvaz T."/>
            <person name="Ross M."/>
            <person name="Santibanez J."/>
            <person name="Aqrawi P."/>
            <person name="Gross S."/>
            <person name="Joshi V."/>
            <person name="Fowler G."/>
            <person name="Nazareth L."/>
            <person name="Reid J."/>
            <person name="Worley K."/>
            <person name="Petrosino J."/>
            <person name="Highlander S."/>
            <person name="Gibbs R."/>
        </authorList>
    </citation>
    <scope>NUCLEOTIDE SEQUENCE [LARGE SCALE GENOMIC DNA]</scope>
    <source>
        <strain evidence="6 7">9715</strain>
    </source>
</reference>
<dbReference type="HOGENOM" id="CLU_082099_0_0_4"/>
<dbReference type="GO" id="GO:0016787">
    <property type="term" value="F:hydrolase activity"/>
    <property type="evidence" value="ECO:0007669"/>
    <property type="project" value="UniProtKB-KW"/>
</dbReference>
<dbReference type="STRING" id="1030841.HMPREF9370_2139"/>
<comment type="subcellular location">
    <subcellularLocation>
        <location evidence="1">Membrane</location>
        <topology evidence="1">Multi-pass membrane protein</topology>
    </subcellularLocation>
</comment>
<feature type="transmembrane region" description="Helical" evidence="5">
    <location>
        <begin position="145"/>
        <end position="163"/>
    </location>
</feature>
<evidence type="ECO:0000256" key="4">
    <source>
        <dbReference type="ARBA" id="ARBA00023136"/>
    </source>
</evidence>
<dbReference type="PANTHER" id="PTHR30249:SF0">
    <property type="entry name" value="PLASTIDAL GLYCOLATE_GLYCERATE TRANSLOCATOR 1, CHLOROPLASTIC"/>
    <property type="match status" value="1"/>
</dbReference>
<dbReference type="AlphaFoldDB" id="G4CSQ7"/>
<keyword evidence="3 5" id="KW-1133">Transmembrane helix</keyword>